<evidence type="ECO:0000256" key="4">
    <source>
        <dbReference type="ARBA" id="ARBA00023284"/>
    </source>
</evidence>
<dbReference type="InterPro" id="IPR012336">
    <property type="entry name" value="Thioredoxin-like_fold"/>
</dbReference>
<dbReference type="InterPro" id="IPR050553">
    <property type="entry name" value="Thioredoxin_ResA/DsbE_sf"/>
</dbReference>
<dbReference type="Gene3D" id="3.40.30.10">
    <property type="entry name" value="Glutaredoxin"/>
    <property type="match status" value="1"/>
</dbReference>
<dbReference type="InterPro" id="IPR036249">
    <property type="entry name" value="Thioredoxin-like_sf"/>
</dbReference>
<feature type="domain" description="Thioredoxin" evidence="5">
    <location>
        <begin position="21"/>
        <end position="166"/>
    </location>
</feature>
<dbReference type="InterPro" id="IPR013766">
    <property type="entry name" value="Thioredoxin_domain"/>
</dbReference>
<dbReference type="SUPFAM" id="SSF52833">
    <property type="entry name" value="Thioredoxin-like"/>
    <property type="match status" value="1"/>
</dbReference>
<dbReference type="PANTHER" id="PTHR42852">
    <property type="entry name" value="THIOL:DISULFIDE INTERCHANGE PROTEIN DSBE"/>
    <property type="match status" value="1"/>
</dbReference>
<keyword evidence="2" id="KW-0201">Cytochrome c-type biogenesis</keyword>
<dbReference type="CDD" id="cd02966">
    <property type="entry name" value="TlpA_like_family"/>
    <property type="match status" value="1"/>
</dbReference>
<evidence type="ECO:0000256" key="1">
    <source>
        <dbReference type="ARBA" id="ARBA00004196"/>
    </source>
</evidence>
<comment type="subcellular location">
    <subcellularLocation>
        <location evidence="1">Cell envelope</location>
    </subcellularLocation>
</comment>
<keyword evidence="3" id="KW-1015">Disulfide bond</keyword>
<comment type="caution">
    <text evidence="6">The sequence shown here is derived from an EMBL/GenBank/DDBJ whole genome shotgun (WGS) entry which is preliminary data.</text>
</comment>
<reference evidence="6 7" key="1">
    <citation type="submission" date="2020-08" db="EMBL/GenBank/DDBJ databases">
        <title>Sphingobacterium sp. DN00404 isolated from aquaculture water.</title>
        <authorList>
            <person name="Zhang M."/>
        </authorList>
    </citation>
    <scope>NUCLEOTIDE SEQUENCE [LARGE SCALE GENOMIC DNA]</scope>
    <source>
        <strain evidence="6 7">DN00404</strain>
    </source>
</reference>
<dbReference type="Pfam" id="PF13905">
    <property type="entry name" value="Thioredoxin_8"/>
    <property type="match status" value="1"/>
</dbReference>
<evidence type="ECO:0000313" key="7">
    <source>
        <dbReference type="Proteomes" id="UP000602759"/>
    </source>
</evidence>
<accession>A0ABR7YM85</accession>
<proteinExistence type="predicted"/>
<name>A0ABR7YM85_9SPHI</name>
<dbReference type="PANTHER" id="PTHR42852:SF6">
    <property type="entry name" value="THIOL:DISULFIDE INTERCHANGE PROTEIN DSBE"/>
    <property type="match status" value="1"/>
</dbReference>
<gene>
    <name evidence="6" type="ORF">H8B06_05825</name>
</gene>
<keyword evidence="7" id="KW-1185">Reference proteome</keyword>
<sequence length="172" mass="19863">MIDTKSASKQADILNFVFIDSVQLDLAKDFNRKDFISGEPISLSQLSDKYVLLDFWGSWCAPCIKGLPQLKSLASRNHENINLISIAFEKEENLPKLESLIRENNLDWYHVREVWEFNNPLNLTKLYHVQVYPTFILIDKSGKIVFRGEGDDGLKMLESRLQNIFGNIKNDL</sequence>
<dbReference type="PROSITE" id="PS51352">
    <property type="entry name" value="THIOREDOXIN_2"/>
    <property type="match status" value="1"/>
</dbReference>
<organism evidence="6 7">
    <name type="scientific">Sphingobacterium micropteri</name>
    <dbReference type="NCBI Taxonomy" id="2763501"/>
    <lineage>
        <taxon>Bacteria</taxon>
        <taxon>Pseudomonadati</taxon>
        <taxon>Bacteroidota</taxon>
        <taxon>Sphingobacteriia</taxon>
        <taxon>Sphingobacteriales</taxon>
        <taxon>Sphingobacteriaceae</taxon>
        <taxon>Sphingobacterium</taxon>
    </lineage>
</organism>
<evidence type="ECO:0000259" key="5">
    <source>
        <dbReference type="PROSITE" id="PS51352"/>
    </source>
</evidence>
<dbReference type="EMBL" id="JACOIK010000003">
    <property type="protein sequence ID" value="MBD1432336.1"/>
    <property type="molecule type" value="Genomic_DNA"/>
</dbReference>
<protein>
    <submittedName>
        <fullName evidence="6">TlpA family protein disulfide reductase</fullName>
    </submittedName>
</protein>
<evidence type="ECO:0000313" key="6">
    <source>
        <dbReference type="EMBL" id="MBD1432336.1"/>
    </source>
</evidence>
<evidence type="ECO:0000256" key="2">
    <source>
        <dbReference type="ARBA" id="ARBA00022748"/>
    </source>
</evidence>
<evidence type="ECO:0000256" key="3">
    <source>
        <dbReference type="ARBA" id="ARBA00023157"/>
    </source>
</evidence>
<keyword evidence="4" id="KW-0676">Redox-active center</keyword>
<dbReference type="Proteomes" id="UP000602759">
    <property type="component" value="Unassembled WGS sequence"/>
</dbReference>